<organism evidence="2 3">
    <name type="scientific">Coemansia thaxteri</name>
    <dbReference type="NCBI Taxonomy" id="2663907"/>
    <lineage>
        <taxon>Eukaryota</taxon>
        <taxon>Fungi</taxon>
        <taxon>Fungi incertae sedis</taxon>
        <taxon>Zoopagomycota</taxon>
        <taxon>Kickxellomycotina</taxon>
        <taxon>Kickxellomycetes</taxon>
        <taxon>Kickxellales</taxon>
        <taxon>Kickxellaceae</taxon>
        <taxon>Coemansia</taxon>
    </lineage>
</organism>
<feature type="region of interest" description="Disordered" evidence="1">
    <location>
        <begin position="536"/>
        <end position="568"/>
    </location>
</feature>
<feature type="region of interest" description="Disordered" evidence="1">
    <location>
        <begin position="642"/>
        <end position="661"/>
    </location>
</feature>
<reference evidence="2" key="1">
    <citation type="submission" date="2022-07" db="EMBL/GenBank/DDBJ databases">
        <title>Phylogenomic reconstructions and comparative analyses of Kickxellomycotina fungi.</title>
        <authorList>
            <person name="Reynolds N.K."/>
            <person name="Stajich J.E."/>
            <person name="Barry K."/>
            <person name="Grigoriev I.V."/>
            <person name="Crous P."/>
            <person name="Smith M.E."/>
        </authorList>
    </citation>
    <scope>NUCLEOTIDE SEQUENCE</scope>
    <source>
        <strain evidence="2">IMI 214461</strain>
    </source>
</reference>
<evidence type="ECO:0000256" key="1">
    <source>
        <dbReference type="SAM" id="MobiDB-lite"/>
    </source>
</evidence>
<feature type="region of interest" description="Disordered" evidence="1">
    <location>
        <begin position="580"/>
        <end position="615"/>
    </location>
</feature>
<name>A0A9W8BGS4_9FUNG</name>
<dbReference type="EMBL" id="JANBQF010000276">
    <property type="protein sequence ID" value="KAJ2002721.1"/>
    <property type="molecule type" value="Genomic_DNA"/>
</dbReference>
<feature type="region of interest" description="Disordered" evidence="1">
    <location>
        <begin position="674"/>
        <end position="727"/>
    </location>
</feature>
<keyword evidence="3" id="KW-1185">Reference proteome</keyword>
<accession>A0A9W8BGS4</accession>
<feature type="compositionally biased region" description="Polar residues" evidence="1">
    <location>
        <begin position="536"/>
        <end position="545"/>
    </location>
</feature>
<feature type="compositionally biased region" description="Polar residues" evidence="1">
    <location>
        <begin position="554"/>
        <end position="567"/>
    </location>
</feature>
<protein>
    <submittedName>
        <fullName evidence="2">Uncharacterized protein</fullName>
    </submittedName>
</protein>
<gene>
    <name evidence="2" type="ORF">H4R26_003468</name>
</gene>
<dbReference type="Proteomes" id="UP001150907">
    <property type="component" value="Unassembled WGS sequence"/>
</dbReference>
<evidence type="ECO:0000313" key="3">
    <source>
        <dbReference type="Proteomes" id="UP001150907"/>
    </source>
</evidence>
<comment type="caution">
    <text evidence="2">The sequence shown here is derived from an EMBL/GenBank/DDBJ whole genome shotgun (WGS) entry which is preliminary data.</text>
</comment>
<dbReference type="AlphaFoldDB" id="A0A9W8BGS4"/>
<proteinExistence type="predicted"/>
<evidence type="ECO:0000313" key="2">
    <source>
        <dbReference type="EMBL" id="KAJ2002721.1"/>
    </source>
</evidence>
<sequence length="727" mass="79516">MAPPVQTLVDDLGQIALLDSFVHQAVRHALCKLDLRAQIGRAYQRRHGEDAAAANERDGLADLERLHDELSALQPKIQCTFNIVETLRKRTKSNEPSESLRIRSRIFDLLRCCFPDVLTSPAKQTARRSAARGFCAAIRTPALTRHDPSLASTENYATWSLIRPAASPRVAIEMFLLLSAHISQVPANKLDMTDPCMVGERWYRLLADFLAQLAISAFWFGEHSQTQVLSAFDHVSPTTANREALYPSLWRDVNKDDIAIFDAAWGKLRLLVESLDHSQPELLRRSAPHKFWSCMHVYLNAVIDHLDPPTLDLYHTIHQTGRIPRGFFQTPEQADGSSNNNTGDSRAINSFIINSPFVATHPMAPMLAGTAGESVSQSPSVRAARALALNDLAMAASYAVSTGEDMSPRLAPLAACGGAYTPASAARPQLIADGYDSEISDVEMSPSQHAYVKRQKSSELAAAGAATPKRFVRQLGLVRQPSASMLDGENMDVEHTVVMSSPSVMLSAKHDRRVKESIRHKVVPPVLDFAAVAENSTSDNNTSALSPEVLPLDSSMTTTPKAQTGESSLIEKHRYVSDWTQGDIEGGGRPHRRRHDAGIQGTPAGTARDGTRLPPPQTILSPKNIALARHTRTSVDVLGAERGSNSTLVGPASDMPNSTPERGRVSLENLMPPQITPEHQIGPTADFRVRSASRYVVRKEEGDTEGGGRKHRKRHRTSGLELPHSGF</sequence>
<dbReference type="OrthoDB" id="5580541at2759"/>